<evidence type="ECO:0000256" key="1">
    <source>
        <dbReference type="SAM" id="SignalP"/>
    </source>
</evidence>
<proteinExistence type="predicted"/>
<gene>
    <name evidence="2" type="ORF">A9Q84_13825</name>
</gene>
<protein>
    <recommendedName>
        <fullName evidence="4">Secreted protein</fullName>
    </recommendedName>
</protein>
<organism evidence="2 3">
    <name type="scientific">Halobacteriovorax marinus</name>
    <dbReference type="NCBI Taxonomy" id="97084"/>
    <lineage>
        <taxon>Bacteria</taxon>
        <taxon>Pseudomonadati</taxon>
        <taxon>Bdellovibrionota</taxon>
        <taxon>Bacteriovoracia</taxon>
        <taxon>Bacteriovoracales</taxon>
        <taxon>Halobacteriovoraceae</taxon>
        <taxon>Halobacteriovorax</taxon>
    </lineage>
</organism>
<sequence>MNKIKLFTIATSAVFSLSTFALGISNPTYLNNKGVVKSYDYNVNGKVTFKDGACVMLRSKKQILSEGTPVNEDSGYNSALCETLNNVEATVANTQCRSQALSTYKKNMNRNNFHAKTAKLNSIIERKAEGVFITCMAAKRISANIALKHLLVDTDADGVIDSEDQCLDELKTLAGVDETGCAAIDADGDGIPESVDWNDNLESKAVRTVSQAGPSSGELYYQSQGGPVSLIYNQDTEVFTINNNSNGHFRLAITIVYHVFYPEYPGVKYIGSSSLTVDTDGEYKLKLEDNKKLRDGEVRFVPVITSLVETQIYK</sequence>
<accession>A0A1Y5FEI5</accession>
<evidence type="ECO:0000313" key="3">
    <source>
        <dbReference type="Proteomes" id="UP000196531"/>
    </source>
</evidence>
<evidence type="ECO:0008006" key="4">
    <source>
        <dbReference type="Google" id="ProtNLM"/>
    </source>
</evidence>
<dbReference type="SUPFAM" id="SSF103647">
    <property type="entry name" value="TSP type-3 repeat"/>
    <property type="match status" value="1"/>
</dbReference>
<dbReference type="InterPro" id="IPR028974">
    <property type="entry name" value="TSP_type-3_rpt"/>
</dbReference>
<name>A0A1Y5FEI5_9BACT</name>
<dbReference type="EMBL" id="MAAO01000006">
    <property type="protein sequence ID" value="OUR97399.1"/>
    <property type="molecule type" value="Genomic_DNA"/>
</dbReference>
<keyword evidence="1" id="KW-0732">Signal</keyword>
<dbReference type="AlphaFoldDB" id="A0A1Y5FEI5"/>
<evidence type="ECO:0000313" key="2">
    <source>
        <dbReference type="EMBL" id="OUR97399.1"/>
    </source>
</evidence>
<dbReference type="GO" id="GO:0005509">
    <property type="term" value="F:calcium ion binding"/>
    <property type="evidence" value="ECO:0007669"/>
    <property type="project" value="InterPro"/>
</dbReference>
<feature type="chain" id="PRO_5011966435" description="Secreted protein" evidence="1">
    <location>
        <begin position="22"/>
        <end position="314"/>
    </location>
</feature>
<reference evidence="3" key="1">
    <citation type="journal article" date="2017" name="Proc. Natl. Acad. Sci. U.S.A.">
        <title>Simulation of Deepwater Horizon oil plume reveals substrate specialization within a complex community of hydrocarbon-degraders.</title>
        <authorList>
            <person name="Hu P."/>
            <person name="Dubinsky E.A."/>
            <person name="Probst A.J."/>
            <person name="Wang J."/>
            <person name="Sieber C.M.K."/>
            <person name="Tom L.M."/>
            <person name="Gardinali P."/>
            <person name="Banfield J.F."/>
            <person name="Atlas R.M."/>
            <person name="Andersen G.L."/>
        </authorList>
    </citation>
    <scope>NUCLEOTIDE SEQUENCE [LARGE SCALE GENOMIC DNA]</scope>
</reference>
<comment type="caution">
    <text evidence="2">The sequence shown here is derived from an EMBL/GenBank/DDBJ whole genome shotgun (WGS) entry which is preliminary data.</text>
</comment>
<feature type="signal peptide" evidence="1">
    <location>
        <begin position="1"/>
        <end position="21"/>
    </location>
</feature>
<dbReference type="Proteomes" id="UP000196531">
    <property type="component" value="Unassembled WGS sequence"/>
</dbReference>